<evidence type="ECO:0000313" key="2">
    <source>
        <dbReference type="EMBL" id="GMT31580.1"/>
    </source>
</evidence>
<feature type="region of interest" description="Disordered" evidence="1">
    <location>
        <begin position="52"/>
        <end position="74"/>
    </location>
</feature>
<organism evidence="2 3">
    <name type="scientific">Pristionchus fissidentatus</name>
    <dbReference type="NCBI Taxonomy" id="1538716"/>
    <lineage>
        <taxon>Eukaryota</taxon>
        <taxon>Metazoa</taxon>
        <taxon>Ecdysozoa</taxon>
        <taxon>Nematoda</taxon>
        <taxon>Chromadorea</taxon>
        <taxon>Rhabditida</taxon>
        <taxon>Rhabditina</taxon>
        <taxon>Diplogasteromorpha</taxon>
        <taxon>Diplogasteroidea</taxon>
        <taxon>Neodiplogasteridae</taxon>
        <taxon>Pristionchus</taxon>
    </lineage>
</organism>
<keyword evidence="3" id="KW-1185">Reference proteome</keyword>
<protein>
    <submittedName>
        <fullName evidence="2">Uncharacterized protein</fullName>
    </submittedName>
</protein>
<name>A0AAV5WIU4_9BILA</name>
<dbReference type="EMBL" id="BTSY01000006">
    <property type="protein sequence ID" value="GMT31580.1"/>
    <property type="molecule type" value="Genomic_DNA"/>
</dbReference>
<dbReference type="AlphaFoldDB" id="A0AAV5WIU4"/>
<sequence>PSTSPPPTLERETYDMPQLIAQTVIAVPLTPFPIHLPISSPLYSPSIPQLKVPEGPIEKTRTPNSDKKLANWDP</sequence>
<feature type="compositionally biased region" description="Basic and acidic residues" evidence="1">
    <location>
        <begin position="56"/>
        <end position="74"/>
    </location>
</feature>
<reference evidence="2" key="1">
    <citation type="submission" date="2023-10" db="EMBL/GenBank/DDBJ databases">
        <title>Genome assembly of Pristionchus species.</title>
        <authorList>
            <person name="Yoshida K."/>
            <person name="Sommer R.J."/>
        </authorList>
    </citation>
    <scope>NUCLEOTIDE SEQUENCE</scope>
    <source>
        <strain evidence="2">RS5133</strain>
    </source>
</reference>
<proteinExistence type="predicted"/>
<accession>A0AAV5WIU4</accession>
<evidence type="ECO:0000256" key="1">
    <source>
        <dbReference type="SAM" id="MobiDB-lite"/>
    </source>
</evidence>
<comment type="caution">
    <text evidence="2">The sequence shown here is derived from an EMBL/GenBank/DDBJ whole genome shotgun (WGS) entry which is preliminary data.</text>
</comment>
<feature type="non-terminal residue" evidence="2">
    <location>
        <position position="74"/>
    </location>
</feature>
<feature type="non-terminal residue" evidence="2">
    <location>
        <position position="1"/>
    </location>
</feature>
<dbReference type="Proteomes" id="UP001432322">
    <property type="component" value="Unassembled WGS sequence"/>
</dbReference>
<gene>
    <name evidence="2" type="ORF">PFISCL1PPCAC_22877</name>
</gene>
<evidence type="ECO:0000313" key="3">
    <source>
        <dbReference type="Proteomes" id="UP001432322"/>
    </source>
</evidence>